<keyword evidence="1" id="KW-1133">Transmembrane helix</keyword>
<accession>A0A9N9XBT7</accession>
<proteinExistence type="predicted"/>
<dbReference type="EMBL" id="OU898280">
    <property type="protein sequence ID" value="CAG9835356.1"/>
    <property type="molecule type" value="Genomic_DNA"/>
</dbReference>
<keyword evidence="3" id="KW-1185">Reference proteome</keyword>
<dbReference type="AlphaFoldDB" id="A0A9N9XBT7"/>
<protein>
    <submittedName>
        <fullName evidence="2">Uncharacterized protein</fullName>
    </submittedName>
</protein>
<dbReference type="OrthoDB" id="6761369at2759"/>
<organism evidence="2 3">
    <name type="scientific">Diabrotica balteata</name>
    <name type="common">Banded cucumber beetle</name>
    <dbReference type="NCBI Taxonomy" id="107213"/>
    <lineage>
        <taxon>Eukaryota</taxon>
        <taxon>Metazoa</taxon>
        <taxon>Ecdysozoa</taxon>
        <taxon>Arthropoda</taxon>
        <taxon>Hexapoda</taxon>
        <taxon>Insecta</taxon>
        <taxon>Pterygota</taxon>
        <taxon>Neoptera</taxon>
        <taxon>Endopterygota</taxon>
        <taxon>Coleoptera</taxon>
        <taxon>Polyphaga</taxon>
        <taxon>Cucujiformia</taxon>
        <taxon>Chrysomeloidea</taxon>
        <taxon>Chrysomelidae</taxon>
        <taxon>Galerucinae</taxon>
        <taxon>Diabroticina</taxon>
        <taxon>Diabroticites</taxon>
        <taxon>Diabrotica</taxon>
    </lineage>
</organism>
<evidence type="ECO:0000313" key="3">
    <source>
        <dbReference type="Proteomes" id="UP001153709"/>
    </source>
</evidence>
<dbReference type="PROSITE" id="PS51257">
    <property type="entry name" value="PROKAR_LIPOPROTEIN"/>
    <property type="match status" value="1"/>
</dbReference>
<evidence type="ECO:0000256" key="1">
    <source>
        <dbReference type="SAM" id="Phobius"/>
    </source>
</evidence>
<feature type="transmembrane region" description="Helical" evidence="1">
    <location>
        <begin position="15"/>
        <end position="33"/>
    </location>
</feature>
<name>A0A9N9XBT7_DIABA</name>
<keyword evidence="1" id="KW-0812">Transmembrane</keyword>
<evidence type="ECO:0000313" key="2">
    <source>
        <dbReference type="EMBL" id="CAG9835356.1"/>
    </source>
</evidence>
<reference evidence="2" key="1">
    <citation type="submission" date="2022-01" db="EMBL/GenBank/DDBJ databases">
        <authorList>
            <person name="King R."/>
        </authorList>
    </citation>
    <scope>NUCLEOTIDE SEQUENCE</scope>
</reference>
<dbReference type="PANTHER" id="PTHR19446">
    <property type="entry name" value="REVERSE TRANSCRIPTASES"/>
    <property type="match status" value="1"/>
</dbReference>
<sequence length="191" mass="22502">MDTVREHKEQITSEYVIPFFIILTSFLCSCYIFNTCRKIRVIKPEEHFRELLEGEPTNNIELEYRNEELVELPSVDEVKISIEKLRNHKSPGSDDIPAELFKHGGEQLTKVMREIVCRIWSEDQILEELSLGFICPLYKKGYQLECNKYRGITLLNTAYKILSNILHKRLKPYTEMFLGESGRIQAWTFNH</sequence>
<keyword evidence="1" id="KW-0472">Membrane</keyword>
<dbReference type="Proteomes" id="UP001153709">
    <property type="component" value="Chromosome 5"/>
</dbReference>
<gene>
    <name evidence="2" type="ORF">DIABBA_LOCUS8558</name>
</gene>